<dbReference type="EMBL" id="MU971378">
    <property type="protein sequence ID" value="KAK9236899.1"/>
    <property type="molecule type" value="Genomic_DNA"/>
</dbReference>
<proteinExistence type="predicted"/>
<evidence type="ECO:0000313" key="1">
    <source>
        <dbReference type="EMBL" id="KAK9236899.1"/>
    </source>
</evidence>
<gene>
    <name evidence="1" type="ORF">V1525DRAFT_405695</name>
</gene>
<name>A0ACC3SZ38_LIPKO</name>
<accession>A0ACC3SZ38</accession>
<keyword evidence="2" id="KW-1185">Reference proteome</keyword>
<dbReference type="Proteomes" id="UP001433508">
    <property type="component" value="Unassembled WGS sequence"/>
</dbReference>
<protein>
    <submittedName>
        <fullName evidence="1">Uncharacterized protein</fullName>
    </submittedName>
</protein>
<organism evidence="1 2">
    <name type="scientific">Lipomyces kononenkoae</name>
    <name type="common">Yeast</name>
    <dbReference type="NCBI Taxonomy" id="34357"/>
    <lineage>
        <taxon>Eukaryota</taxon>
        <taxon>Fungi</taxon>
        <taxon>Dikarya</taxon>
        <taxon>Ascomycota</taxon>
        <taxon>Saccharomycotina</taxon>
        <taxon>Lipomycetes</taxon>
        <taxon>Lipomycetales</taxon>
        <taxon>Lipomycetaceae</taxon>
        <taxon>Lipomyces</taxon>
    </lineage>
</organism>
<evidence type="ECO:0000313" key="2">
    <source>
        <dbReference type="Proteomes" id="UP001433508"/>
    </source>
</evidence>
<comment type="caution">
    <text evidence="1">The sequence shown here is derived from an EMBL/GenBank/DDBJ whole genome shotgun (WGS) entry which is preliminary data.</text>
</comment>
<reference evidence="2" key="1">
    <citation type="journal article" date="2024" name="Front. Bioeng. Biotechnol.">
        <title>Genome-scale model development and genomic sequencing of the oleaginous clade Lipomyces.</title>
        <authorList>
            <person name="Czajka J.J."/>
            <person name="Han Y."/>
            <person name="Kim J."/>
            <person name="Mondo S.J."/>
            <person name="Hofstad B.A."/>
            <person name="Robles A."/>
            <person name="Haridas S."/>
            <person name="Riley R."/>
            <person name="LaButti K."/>
            <person name="Pangilinan J."/>
            <person name="Andreopoulos W."/>
            <person name="Lipzen A."/>
            <person name="Yan J."/>
            <person name="Wang M."/>
            <person name="Ng V."/>
            <person name="Grigoriev I.V."/>
            <person name="Spatafora J.W."/>
            <person name="Magnuson J.K."/>
            <person name="Baker S.E."/>
            <person name="Pomraning K.R."/>
        </authorList>
    </citation>
    <scope>NUCLEOTIDE SEQUENCE [LARGE SCALE GENOMIC DNA]</scope>
    <source>
        <strain evidence="2">CBS 7786</strain>
    </source>
</reference>
<sequence length="210" mass="23147">MPICSSSFDPFTSSPRRVAANGPNDVQDGITDQSEDILESDWINTTGTSVPDCATIVTSPPMHVLSTDPIDAAHMQLPCTPDESEDQVEVICEITLSPINRNCIRKPPGISRSRKKNTLKDGAAAAKSHKRQRTCNNPHETRQHADANLAISCRNTQEKRHHMSAESVDTAQINENKLMDVMLSSETDLHIIDFPSSPPQKTLLLPRRNS</sequence>